<evidence type="ECO:0000313" key="5">
    <source>
        <dbReference type="Proteomes" id="UP000189229"/>
    </source>
</evidence>
<evidence type="ECO:0000313" key="3">
    <source>
        <dbReference type="EMBL" id="OOK76188.1"/>
    </source>
</evidence>
<gene>
    <name evidence="2" type="ORF">BZL29_4909</name>
    <name evidence="3" type="ORF">BZL30_3212</name>
</gene>
<comment type="caution">
    <text evidence="3">The sequence shown here is derived from an EMBL/GenBank/DDBJ whole genome shotgun (WGS) entry which is preliminary data.</text>
</comment>
<accession>A0A1V3XAN8</accession>
<feature type="region of interest" description="Disordered" evidence="1">
    <location>
        <begin position="1"/>
        <end position="20"/>
    </location>
</feature>
<dbReference type="STRING" id="1768.B1T50_12375"/>
<evidence type="ECO:0000256" key="1">
    <source>
        <dbReference type="SAM" id="MobiDB-lite"/>
    </source>
</evidence>
<dbReference type="EMBL" id="MVBN01000005">
    <property type="protein sequence ID" value="OOK73024.1"/>
    <property type="molecule type" value="Genomic_DNA"/>
</dbReference>
<evidence type="ECO:0000313" key="2">
    <source>
        <dbReference type="EMBL" id="OOK73024.1"/>
    </source>
</evidence>
<proteinExistence type="predicted"/>
<dbReference type="EMBL" id="MVBM01000003">
    <property type="protein sequence ID" value="OOK76188.1"/>
    <property type="molecule type" value="Genomic_DNA"/>
</dbReference>
<protein>
    <submittedName>
        <fullName evidence="3">Uncharacterized protein</fullName>
    </submittedName>
</protein>
<name>A0A1V3XAN8_MYCKA</name>
<evidence type="ECO:0000313" key="4">
    <source>
        <dbReference type="Proteomes" id="UP000188532"/>
    </source>
</evidence>
<dbReference type="Proteomes" id="UP000189229">
    <property type="component" value="Unassembled WGS sequence"/>
</dbReference>
<dbReference type="Proteomes" id="UP000188532">
    <property type="component" value="Unassembled WGS sequence"/>
</dbReference>
<organism evidence="3 5">
    <name type="scientific">Mycobacterium kansasii</name>
    <dbReference type="NCBI Taxonomy" id="1768"/>
    <lineage>
        <taxon>Bacteria</taxon>
        <taxon>Bacillati</taxon>
        <taxon>Actinomycetota</taxon>
        <taxon>Actinomycetes</taxon>
        <taxon>Mycobacteriales</taxon>
        <taxon>Mycobacteriaceae</taxon>
        <taxon>Mycobacterium</taxon>
    </lineage>
</organism>
<dbReference type="AlphaFoldDB" id="A0A1V3XAN8"/>
<reference evidence="4 5" key="1">
    <citation type="submission" date="2017-02" db="EMBL/GenBank/DDBJ databases">
        <title>Complete genome sequences of Mycobacterium kansasii strains isolated from rhesus macaques.</title>
        <authorList>
            <person name="Panda A."/>
            <person name="Nagaraj S."/>
            <person name="Zhao X."/>
            <person name="Tettelin H."/>
            <person name="Detolla L.J."/>
        </authorList>
    </citation>
    <scope>NUCLEOTIDE SEQUENCE [LARGE SCALE GENOMIC DNA]</scope>
    <source>
        <strain evidence="2 4">11-3469</strain>
        <strain evidence="3 5">11-3813</strain>
    </source>
</reference>
<sequence length="65" mass="7116">MIARGTMHGKERQVAPAGRRHAWRAHVFATKGIDTDQFGTFTAEVDRPLAPLATARLTGRPPPHS</sequence>